<dbReference type="Pfam" id="PF03787">
    <property type="entry name" value="RAMPs"/>
    <property type="match status" value="2"/>
</dbReference>
<dbReference type="PANTHER" id="PTHR39965:SF1">
    <property type="entry name" value="CRISPR SYSTEM CMR SUBUNIT CMR6"/>
    <property type="match status" value="1"/>
</dbReference>
<feature type="compositionally biased region" description="Low complexity" evidence="2">
    <location>
        <begin position="692"/>
        <end position="705"/>
    </location>
</feature>
<gene>
    <name evidence="4" type="ordered locus">Cabther_A0050</name>
</gene>
<accession>G2LF97</accession>
<evidence type="ECO:0000256" key="1">
    <source>
        <dbReference type="ARBA" id="ARBA00023118"/>
    </source>
</evidence>
<dbReference type="KEGG" id="ctm:Cabther_A0050"/>
<dbReference type="InterPro" id="IPR005537">
    <property type="entry name" value="RAMP_III_fam"/>
</dbReference>
<name>G2LF97_CHLTF</name>
<keyword evidence="1" id="KW-0051">Antiviral defense</keyword>
<proteinExistence type="predicted"/>
<keyword evidence="5" id="KW-1185">Reference proteome</keyword>
<dbReference type="InterPro" id="IPR010172">
    <property type="entry name" value="CRISPR-assoc_prot_TM1791"/>
</dbReference>
<feature type="domain" description="CRISPR type III-associated protein" evidence="3">
    <location>
        <begin position="307"/>
        <end position="516"/>
    </location>
</feature>
<feature type="region of interest" description="Disordered" evidence="2">
    <location>
        <begin position="674"/>
        <end position="705"/>
    </location>
</feature>
<dbReference type="HOGENOM" id="CLU_366755_0_0_0"/>
<dbReference type="OrthoDB" id="287235at2"/>
<organism evidence="4 5">
    <name type="scientific">Chloracidobacterium thermophilum (strain B)</name>
    <dbReference type="NCBI Taxonomy" id="981222"/>
    <lineage>
        <taxon>Bacteria</taxon>
        <taxon>Pseudomonadati</taxon>
        <taxon>Acidobacteriota</taxon>
        <taxon>Terriglobia</taxon>
        <taxon>Terriglobales</taxon>
        <taxon>Acidobacteriaceae</taxon>
        <taxon>Chloracidobacterium</taxon>
    </lineage>
</organism>
<reference evidence="4 5" key="1">
    <citation type="journal article" date="2012" name="Environ. Microbiol.">
        <title>Complete genome of Candidatus Chloracidobacterium thermophilum, a chlorophyll-based photoheterotroph belonging to the phylum Acidobacteria.</title>
        <authorList>
            <person name="Garcia Costas A.M."/>
            <person name="Liu Z."/>
            <person name="Tomsho L.P."/>
            <person name="Schuster S.C."/>
            <person name="Ward D.M."/>
            <person name="Bryant D.A."/>
        </authorList>
    </citation>
    <scope>NUCLEOTIDE SEQUENCE [LARGE SCALE GENOMIC DNA]</scope>
    <source>
        <strain evidence="4 5">B</strain>
    </source>
</reference>
<dbReference type="Proteomes" id="UP000006791">
    <property type="component" value="Chromosome 1"/>
</dbReference>
<dbReference type="PANTHER" id="PTHR39965">
    <property type="entry name" value="CRISPR SYSTEM CMR SUBUNIT CMR6"/>
    <property type="match status" value="1"/>
</dbReference>
<dbReference type="NCBIfam" id="TIGR01894">
    <property type="entry name" value="cas_TM1795_cmr1"/>
    <property type="match status" value="1"/>
</dbReference>
<protein>
    <submittedName>
        <fullName evidence="4">CRISPR-associated RAMP protein, Cmr6 family</fullName>
    </submittedName>
</protein>
<feature type="compositionally biased region" description="Basic and acidic residues" evidence="2">
    <location>
        <begin position="767"/>
        <end position="783"/>
    </location>
</feature>
<sequence>MTQQLVLPKSTFELFKLITSTQVQHPGLQLDKYSVPGNQEAQKSALEGVCRVPGDSSLLTELLARRQAMLKALPGGSWFDCTTTGPLTLHLARATALENAGICLHPIYGFAYLPGSGLKGLARAYAETVWLPAQSDQPAAWRQIEDVFGWAPNPDRRQQIANSHHPAAVRHQDDTDPDSPEVKAACGNVVFHDAWPECWPRLVVDIVNNHHSGYYQETHQHPPGDWEDPVPVYFLAVAPDVTFTFPLSKRHHDVSDDLLELARAWLLGGLCHLGAGAKTNTGYGAFKPAEGTLPPLPEHRLEIFETELKLTSPAFLAGANQQREDCDLRPATLRGLLRWWWRTLHAGAVDVATLRTLEAAIWGDTKGGAAVRLVVERVASPNPQPYNKRDLANFDDRKKKSEYGIPEANPEKTTQGLWYLSYGMDESSREGERKQRHWLEPGATWRLRLVARPTHFVEPVKTGQKANRQADKAQPVKHTARPITADEALEQAKAALWLLCHFGGVGSKARKGFGSLQATQLADGYRLETCRQAAERLRGQLGLAAKPNAIGLSQMLGPVEVDFSWPDVWSVLDQVGFAYQAFAKKYKHKLEKKALGLPRRIGPPVQGSFTPRPPVKDRHASPVHIHLAPRKDGEQGWTVRIVAFPSAYLPDLGTSRNFLQAFLQKVKSDLEQRASLSAPGGQKPAVSNPAVGSASASTTSFPSPGTTVKAVLLEEKTKKGGWKARHLDSRREGPIVNTKEVPGDKQPGEEVELIVASAGDSLSFRWPTEEEKQRAQKAQDKTKKGPGHQPKGGRR</sequence>
<dbReference type="STRING" id="981222.Cabther_A0050"/>
<dbReference type="RefSeq" id="WP_014098568.1">
    <property type="nucleotide sequence ID" value="NC_016024.1"/>
</dbReference>
<dbReference type="GO" id="GO:0051607">
    <property type="term" value="P:defense response to virus"/>
    <property type="evidence" value="ECO:0007669"/>
    <property type="project" value="UniProtKB-KW"/>
</dbReference>
<evidence type="ECO:0000256" key="2">
    <source>
        <dbReference type="SAM" id="MobiDB-lite"/>
    </source>
</evidence>
<feature type="region of interest" description="Disordered" evidence="2">
    <location>
        <begin position="719"/>
        <end position="795"/>
    </location>
</feature>
<evidence type="ECO:0000313" key="5">
    <source>
        <dbReference type="Proteomes" id="UP000006791"/>
    </source>
</evidence>
<dbReference type="NCBIfam" id="TIGR01898">
    <property type="entry name" value="cas_TM1791_cmr6"/>
    <property type="match status" value="1"/>
</dbReference>
<dbReference type="AlphaFoldDB" id="G2LF97"/>
<dbReference type="EMBL" id="CP002514">
    <property type="protein sequence ID" value="AEP10830.1"/>
    <property type="molecule type" value="Genomic_DNA"/>
</dbReference>
<feature type="region of interest" description="Disordered" evidence="2">
    <location>
        <begin position="161"/>
        <end position="180"/>
    </location>
</feature>
<evidence type="ECO:0000313" key="4">
    <source>
        <dbReference type="EMBL" id="AEP10830.1"/>
    </source>
</evidence>
<feature type="domain" description="CRISPR type III-associated protein" evidence="3">
    <location>
        <begin position="102"/>
        <end position="287"/>
    </location>
</feature>
<dbReference type="InterPro" id="IPR007522">
    <property type="entry name" value="CRISPR-assoc_prot_TM1795"/>
</dbReference>
<feature type="region of interest" description="Disordered" evidence="2">
    <location>
        <begin position="601"/>
        <end position="620"/>
    </location>
</feature>
<evidence type="ECO:0000259" key="3">
    <source>
        <dbReference type="Pfam" id="PF03787"/>
    </source>
</evidence>